<evidence type="ECO:0000313" key="2">
    <source>
        <dbReference type="Proteomes" id="UP000294650"/>
    </source>
</evidence>
<dbReference type="Gene3D" id="3.40.50.300">
    <property type="entry name" value="P-loop containing nucleotide triphosphate hydrolases"/>
    <property type="match status" value="1"/>
</dbReference>
<dbReference type="EMBL" id="SMAN01000002">
    <property type="protein sequence ID" value="TCT26473.1"/>
    <property type="molecule type" value="Genomic_DNA"/>
</dbReference>
<sequence>MNVIIYLLSEKTYIEGKGNYLMNTGFIHIGMMKTASTYMQNVWLRDKSYSLSWRGTMSFLEKLRETAKKDDAFHDLSLDIHVDRNLNKGETLVISNEGFSTAYLNQLEFQAKIPHFIDLTSRNLGKLAKETPNLLMVIREPLSWIRSIYIQSIKEGWSGSAQEFVDRQFTFLKHSLDLEHILGCYQRYFGNILILPYEILKQDEQAFWEIISYSFNTPVAETRISEKLNPSLDVERVYLLSKLNGMNRMILNNLAQSDNYRDAQEKTYLVKNHAHTGKWVHRRFVEFANDEKIKHLYSMFNITEPEEDFLHFHLPAELSEVIRSKFINFLKAHILPDYPEFYEQELENHLQNKHMA</sequence>
<comment type="caution">
    <text evidence="1">The sequence shown here is derived from an EMBL/GenBank/DDBJ whole genome shotgun (WGS) entry which is preliminary data.</text>
</comment>
<evidence type="ECO:0000313" key="1">
    <source>
        <dbReference type="EMBL" id="TCT26473.1"/>
    </source>
</evidence>
<gene>
    <name evidence="1" type="ORF">EDD68_102175</name>
</gene>
<dbReference type="Proteomes" id="UP000294650">
    <property type="component" value="Unassembled WGS sequence"/>
</dbReference>
<name>A0A4R3NGP3_9BACI</name>
<dbReference type="SUPFAM" id="SSF52540">
    <property type="entry name" value="P-loop containing nucleoside triphosphate hydrolases"/>
    <property type="match status" value="1"/>
</dbReference>
<protein>
    <recommendedName>
        <fullName evidence="3">Sulfotransferase family protein</fullName>
    </recommendedName>
</protein>
<dbReference type="InterPro" id="IPR027417">
    <property type="entry name" value="P-loop_NTPase"/>
</dbReference>
<accession>A0A4R3NGP3</accession>
<proteinExistence type="predicted"/>
<evidence type="ECO:0008006" key="3">
    <source>
        <dbReference type="Google" id="ProtNLM"/>
    </source>
</evidence>
<keyword evidence="2" id="KW-1185">Reference proteome</keyword>
<organism evidence="1 2">
    <name type="scientific">Melghiribacillus thermohalophilus</name>
    <dbReference type="NCBI Taxonomy" id="1324956"/>
    <lineage>
        <taxon>Bacteria</taxon>
        <taxon>Bacillati</taxon>
        <taxon>Bacillota</taxon>
        <taxon>Bacilli</taxon>
        <taxon>Bacillales</taxon>
        <taxon>Bacillaceae</taxon>
        <taxon>Melghiribacillus</taxon>
    </lineage>
</organism>
<dbReference type="AlphaFoldDB" id="A0A4R3NGP3"/>
<reference evidence="1 2" key="1">
    <citation type="submission" date="2019-03" db="EMBL/GenBank/DDBJ databases">
        <title>Genomic Encyclopedia of Type Strains, Phase IV (KMG-IV): sequencing the most valuable type-strain genomes for metagenomic binning, comparative biology and taxonomic classification.</title>
        <authorList>
            <person name="Goeker M."/>
        </authorList>
    </citation>
    <scope>NUCLEOTIDE SEQUENCE [LARGE SCALE GENOMIC DNA]</scope>
    <source>
        <strain evidence="1 2">DSM 25894</strain>
    </source>
</reference>